<sequence length="65" mass="7391">MPSPKTATTKKSKSPNGTKSSKNKPHLTQAERNKYNRQVMQGRVNRGASHKTYKYGGSRKRRCNK</sequence>
<organism evidence="2">
    <name type="scientific">viral metagenome</name>
    <dbReference type="NCBI Taxonomy" id="1070528"/>
    <lineage>
        <taxon>unclassified sequences</taxon>
        <taxon>metagenomes</taxon>
        <taxon>organismal metagenomes</taxon>
    </lineage>
</organism>
<feature type="compositionally biased region" description="Basic residues" evidence="1">
    <location>
        <begin position="48"/>
        <end position="65"/>
    </location>
</feature>
<evidence type="ECO:0000256" key="1">
    <source>
        <dbReference type="SAM" id="MobiDB-lite"/>
    </source>
</evidence>
<evidence type="ECO:0000313" key="2">
    <source>
        <dbReference type="EMBL" id="QHU05620.1"/>
    </source>
</evidence>
<reference evidence="2" key="1">
    <citation type="journal article" date="2020" name="Nature">
        <title>Giant virus diversity and host interactions through global metagenomics.</title>
        <authorList>
            <person name="Schulz F."/>
            <person name="Roux S."/>
            <person name="Paez-Espino D."/>
            <person name="Jungbluth S."/>
            <person name="Walsh D.A."/>
            <person name="Denef V.J."/>
            <person name="McMahon K.D."/>
            <person name="Konstantinidis K.T."/>
            <person name="Eloe-Fadrosh E.A."/>
            <person name="Kyrpides N.C."/>
            <person name="Woyke T."/>
        </authorList>
    </citation>
    <scope>NUCLEOTIDE SEQUENCE</scope>
    <source>
        <strain evidence="2">GVMAG-M-3300027736-24</strain>
    </source>
</reference>
<proteinExistence type="predicted"/>
<protein>
    <submittedName>
        <fullName evidence="2">Uncharacterized protein</fullName>
    </submittedName>
</protein>
<accession>A0A6C0JLI6</accession>
<feature type="region of interest" description="Disordered" evidence="1">
    <location>
        <begin position="1"/>
        <end position="65"/>
    </location>
</feature>
<dbReference type="AlphaFoldDB" id="A0A6C0JLI6"/>
<dbReference type="EMBL" id="MN740417">
    <property type="protein sequence ID" value="QHU05620.1"/>
    <property type="molecule type" value="Genomic_DNA"/>
</dbReference>
<name>A0A6C0JLI6_9ZZZZ</name>